<evidence type="ECO:0000313" key="5">
    <source>
        <dbReference type="EMBL" id="NNT71406.1"/>
    </source>
</evidence>
<comment type="caution">
    <text evidence="5">The sequence shown here is derived from an EMBL/GenBank/DDBJ whole genome shotgun (WGS) entry which is preliminary data.</text>
</comment>
<dbReference type="RefSeq" id="WP_171221620.1">
    <property type="nucleotide sequence ID" value="NZ_CP121446.1"/>
</dbReference>
<dbReference type="InterPro" id="IPR000073">
    <property type="entry name" value="AB_hydrolase_1"/>
</dbReference>
<dbReference type="GO" id="GO:0008233">
    <property type="term" value="F:peptidase activity"/>
    <property type="evidence" value="ECO:0007669"/>
    <property type="project" value="InterPro"/>
</dbReference>
<evidence type="ECO:0000256" key="3">
    <source>
        <dbReference type="SAM" id="SignalP"/>
    </source>
</evidence>
<dbReference type="InterPro" id="IPR002410">
    <property type="entry name" value="Peptidase_S33"/>
</dbReference>
<dbReference type="InterPro" id="IPR050266">
    <property type="entry name" value="AB_hydrolase_sf"/>
</dbReference>
<dbReference type="Pfam" id="PF00561">
    <property type="entry name" value="Abhydrolase_1"/>
    <property type="match status" value="1"/>
</dbReference>
<dbReference type="PANTHER" id="PTHR43798">
    <property type="entry name" value="MONOACYLGLYCEROL LIPASE"/>
    <property type="match status" value="1"/>
</dbReference>
<dbReference type="AlphaFoldDB" id="A0A7Y3R8C2"/>
<comment type="similarity">
    <text evidence="1">Belongs to the peptidase S33 family.</text>
</comment>
<feature type="domain" description="AB hydrolase-1" evidence="4">
    <location>
        <begin position="73"/>
        <end position="327"/>
    </location>
</feature>
<dbReference type="NCBIfam" id="TIGR01250">
    <property type="entry name" value="pro_imino_pep_2"/>
    <property type="match status" value="1"/>
</dbReference>
<keyword evidence="6" id="KW-1185">Reference proteome</keyword>
<dbReference type="InterPro" id="IPR005945">
    <property type="entry name" value="Pro_imino_pep"/>
</dbReference>
<accession>A0A7Y3R8C2</accession>
<gene>
    <name evidence="5" type="ORF">HKT18_04165</name>
</gene>
<protein>
    <submittedName>
        <fullName evidence="5">Proline iminopeptidase-family hydrolase</fullName>
    </submittedName>
</protein>
<name>A0A7Y3R8C2_9FLAO</name>
<dbReference type="GO" id="GO:0006508">
    <property type="term" value="P:proteolysis"/>
    <property type="evidence" value="ECO:0007669"/>
    <property type="project" value="InterPro"/>
</dbReference>
<dbReference type="Proteomes" id="UP000536509">
    <property type="component" value="Unassembled WGS sequence"/>
</dbReference>
<organism evidence="5 6">
    <name type="scientific">Flavobacterium rivulicola</name>
    <dbReference type="NCBI Taxonomy" id="2732161"/>
    <lineage>
        <taxon>Bacteria</taxon>
        <taxon>Pseudomonadati</taxon>
        <taxon>Bacteroidota</taxon>
        <taxon>Flavobacteriia</taxon>
        <taxon>Flavobacteriales</taxon>
        <taxon>Flavobacteriaceae</taxon>
        <taxon>Flavobacterium</taxon>
    </lineage>
</organism>
<dbReference type="PRINTS" id="PR00793">
    <property type="entry name" value="PROAMNOPTASE"/>
</dbReference>
<proteinExistence type="inferred from homology"/>
<evidence type="ECO:0000313" key="6">
    <source>
        <dbReference type="Proteomes" id="UP000536509"/>
    </source>
</evidence>
<evidence type="ECO:0000256" key="1">
    <source>
        <dbReference type="ARBA" id="ARBA00010088"/>
    </source>
</evidence>
<dbReference type="PANTHER" id="PTHR43798:SF33">
    <property type="entry name" value="HYDROLASE, PUTATIVE (AFU_ORTHOLOGUE AFUA_2G14860)-RELATED"/>
    <property type="match status" value="1"/>
</dbReference>
<dbReference type="SUPFAM" id="SSF53474">
    <property type="entry name" value="alpha/beta-Hydrolases"/>
    <property type="match status" value="1"/>
</dbReference>
<feature type="chain" id="PRO_5031453433" evidence="3">
    <location>
        <begin position="23"/>
        <end position="353"/>
    </location>
</feature>
<reference evidence="5 6" key="1">
    <citation type="submission" date="2020-05" db="EMBL/GenBank/DDBJ databases">
        <title>Draft genome of Flavobacterium sp. IMCC34852.</title>
        <authorList>
            <person name="Song J."/>
            <person name="Cho J.-C."/>
        </authorList>
    </citation>
    <scope>NUCLEOTIDE SEQUENCE [LARGE SCALE GENOMIC DNA]</scope>
    <source>
        <strain evidence="5 6">IMCC34852</strain>
    </source>
</reference>
<evidence type="ECO:0000259" key="4">
    <source>
        <dbReference type="Pfam" id="PF00561"/>
    </source>
</evidence>
<dbReference type="PROSITE" id="PS51257">
    <property type="entry name" value="PROKAR_LIPOPROTEIN"/>
    <property type="match status" value="1"/>
</dbReference>
<dbReference type="GO" id="GO:0016020">
    <property type="term" value="C:membrane"/>
    <property type="evidence" value="ECO:0007669"/>
    <property type="project" value="TreeGrafter"/>
</dbReference>
<dbReference type="Gene3D" id="3.40.50.1820">
    <property type="entry name" value="alpha/beta hydrolase"/>
    <property type="match status" value="1"/>
</dbReference>
<keyword evidence="2 5" id="KW-0378">Hydrolase</keyword>
<evidence type="ECO:0000256" key="2">
    <source>
        <dbReference type="ARBA" id="ARBA00022801"/>
    </source>
</evidence>
<dbReference type="InterPro" id="IPR029058">
    <property type="entry name" value="AB_hydrolase_fold"/>
</dbReference>
<keyword evidence="3" id="KW-0732">Signal</keyword>
<feature type="signal peptide" evidence="3">
    <location>
        <begin position="1"/>
        <end position="22"/>
    </location>
</feature>
<sequence>MKIKLLLSLLLTIVLFSGCKESKTVDTVKENYLDFSQRDDQFTGGIKMIPISTPIGEFKVWTKRVGNNPKIKVLLLHGGPGGTHEFFESFDGYFPQESIEYIYYDQLGSYYSDQPDDNRLWTTERFVEEVEQVRKALKLDNTNFYLLGQSWGGILAMEYALKYQKNLKGLIISNMMASAPAYNKYAEEVLGPQLDPKVFTQIKEFEKNKDYSNPKYMELLLNHYYTEHILRFPVAQWPESINRAFKHLNPKVYVYMQGPSEFGITGDATLKDWDITTKLKTLTVPTLSIGAQYDTMDPKHMEWIANEVQNGRFLYCPKGSHCSQYDDQEHYFPGVIQFLKDVDNGTFQKKKVK</sequence>
<dbReference type="EMBL" id="JABEVX010000002">
    <property type="protein sequence ID" value="NNT71406.1"/>
    <property type="molecule type" value="Genomic_DNA"/>
</dbReference>